<organism evidence="3 4">
    <name type="scientific">Tagetes erecta</name>
    <name type="common">African marigold</name>
    <dbReference type="NCBI Taxonomy" id="13708"/>
    <lineage>
        <taxon>Eukaryota</taxon>
        <taxon>Viridiplantae</taxon>
        <taxon>Streptophyta</taxon>
        <taxon>Embryophyta</taxon>
        <taxon>Tracheophyta</taxon>
        <taxon>Spermatophyta</taxon>
        <taxon>Magnoliopsida</taxon>
        <taxon>eudicotyledons</taxon>
        <taxon>Gunneridae</taxon>
        <taxon>Pentapetalae</taxon>
        <taxon>asterids</taxon>
        <taxon>campanulids</taxon>
        <taxon>Asterales</taxon>
        <taxon>Asteraceae</taxon>
        <taxon>Asteroideae</taxon>
        <taxon>Heliantheae alliance</taxon>
        <taxon>Tageteae</taxon>
        <taxon>Tagetes</taxon>
    </lineage>
</organism>
<gene>
    <name evidence="3" type="ORF">QVD17_18909</name>
</gene>
<dbReference type="AlphaFoldDB" id="A0AAD8NWU5"/>
<evidence type="ECO:0000256" key="2">
    <source>
        <dbReference type="SAM" id="MobiDB-lite"/>
    </source>
</evidence>
<proteinExistence type="predicted"/>
<reference evidence="3" key="1">
    <citation type="journal article" date="2023" name="bioRxiv">
        <title>Improved chromosome-level genome assembly for marigold (Tagetes erecta).</title>
        <authorList>
            <person name="Jiang F."/>
            <person name="Yuan L."/>
            <person name="Wang S."/>
            <person name="Wang H."/>
            <person name="Xu D."/>
            <person name="Wang A."/>
            <person name="Fan W."/>
        </authorList>
    </citation>
    <scope>NUCLEOTIDE SEQUENCE</scope>
    <source>
        <strain evidence="3">WSJ</strain>
        <tissue evidence="3">Leaf</tissue>
    </source>
</reference>
<accession>A0AAD8NWU5</accession>
<dbReference type="EMBL" id="JAUHHV010000005">
    <property type="protein sequence ID" value="KAK1423604.1"/>
    <property type="molecule type" value="Genomic_DNA"/>
</dbReference>
<protein>
    <submittedName>
        <fullName evidence="3">Uncharacterized protein</fullName>
    </submittedName>
</protein>
<evidence type="ECO:0000313" key="3">
    <source>
        <dbReference type="EMBL" id="KAK1423604.1"/>
    </source>
</evidence>
<dbReference type="Proteomes" id="UP001229421">
    <property type="component" value="Unassembled WGS sequence"/>
</dbReference>
<sequence length="171" mass="19758">MGSGFLRVKQTLAKVVMSKEEEEECGGSNKKEMPTSKQLQASTTFNTAQVPLNREGKVMVEVRKRKLAEPKLEQKNCGHMITIPSVKTMKTLSKKEFDKKIEVMIRKLKEGRNEYQKKRRKIQLLEVDDMVRIYVKPFGVFELDVDDDDLLSEIHMSRLTVVVVRFVVLDL</sequence>
<keyword evidence="4" id="KW-1185">Reference proteome</keyword>
<evidence type="ECO:0000313" key="4">
    <source>
        <dbReference type="Proteomes" id="UP001229421"/>
    </source>
</evidence>
<evidence type="ECO:0000256" key="1">
    <source>
        <dbReference type="SAM" id="Coils"/>
    </source>
</evidence>
<comment type="caution">
    <text evidence="3">The sequence shown here is derived from an EMBL/GenBank/DDBJ whole genome shotgun (WGS) entry which is preliminary data.</text>
</comment>
<name>A0AAD8NWU5_TARER</name>
<keyword evidence="1" id="KW-0175">Coiled coil</keyword>
<feature type="region of interest" description="Disordered" evidence="2">
    <location>
        <begin position="18"/>
        <end position="42"/>
    </location>
</feature>
<feature type="coiled-coil region" evidence="1">
    <location>
        <begin position="101"/>
        <end position="128"/>
    </location>
</feature>